<dbReference type="InParanoid" id="K5VT92"/>
<dbReference type="HOGENOM" id="CLU_754738_0_0_1"/>
<dbReference type="InterPro" id="IPR053065">
    <property type="entry name" value="Archenteron_Induction-Rel"/>
</dbReference>
<dbReference type="STRING" id="650164.K5VT92"/>
<protein>
    <recommendedName>
        <fullName evidence="3">Vacuolar sorting protein Vps3844 C-terminal domain-containing protein</fullName>
    </recommendedName>
</protein>
<reference evidence="4 5" key="1">
    <citation type="journal article" date="2012" name="BMC Genomics">
        <title>Comparative genomics of the white-rot fungi, Phanerochaete carnosa and P. chrysosporium, to elucidate the genetic basis of the distinct wood types they colonize.</title>
        <authorList>
            <person name="Suzuki H."/>
            <person name="MacDonald J."/>
            <person name="Syed K."/>
            <person name="Salamov A."/>
            <person name="Hori C."/>
            <person name="Aerts A."/>
            <person name="Henrissat B."/>
            <person name="Wiebenga A."/>
            <person name="vanKuyk P.A."/>
            <person name="Barry K."/>
            <person name="Lindquist E."/>
            <person name="LaButti K."/>
            <person name="Lapidus A."/>
            <person name="Lucas S."/>
            <person name="Coutinho P."/>
            <person name="Gong Y."/>
            <person name="Samejima M."/>
            <person name="Mahadevan R."/>
            <person name="Abou-Zaid M."/>
            <person name="de Vries R.P."/>
            <person name="Igarashi K."/>
            <person name="Yadav J.S."/>
            <person name="Grigoriev I.V."/>
            <person name="Master E.R."/>
        </authorList>
    </citation>
    <scope>NUCLEOTIDE SEQUENCE [LARGE SCALE GENOMIC DNA]</scope>
    <source>
        <strain evidence="4 5">HHB-10118-sp</strain>
    </source>
</reference>
<dbReference type="KEGG" id="pco:PHACADRAFT_258774"/>
<dbReference type="OrthoDB" id="5583277at2759"/>
<evidence type="ECO:0000313" key="4">
    <source>
        <dbReference type="EMBL" id="EKM54738.1"/>
    </source>
</evidence>
<dbReference type="RefSeq" id="XP_007397419.1">
    <property type="nucleotide sequence ID" value="XM_007397357.1"/>
</dbReference>
<keyword evidence="1" id="KW-0812">Transmembrane</keyword>
<feature type="transmembrane region" description="Helical" evidence="1">
    <location>
        <begin position="330"/>
        <end position="354"/>
    </location>
</feature>
<evidence type="ECO:0000256" key="1">
    <source>
        <dbReference type="SAM" id="Phobius"/>
    </source>
</evidence>
<sequence length="374" mass="39421">MRAANIALWAVCLISPAYAVTVYLHPPLAAPVPAELDARHASLVLAKHFGLEKFESVGSGAGLWNGVLQEQEAVVGSAPKDALLVTLSDEDARAILPFNMKPTFELPSPPMDTLYPLIQTYIHRAAELYTNVFPEFFSPSSQTRTRFLDIFSAPTEANRAFISSVSSLVDYLDAEPTSASGYANFAALELKGLKELAEEHGQDSEAYQIALKTLQAVFASAMERQDLTLAVLTFSPSSSLSKRADEPQSPLAPPVLPPSAPISAVSTCFQTSDACANSTDSCSGHGECAAATKLGRTCYICACAATVNEKGLTEEWAGEACERKDISGPFVLLGGTVIALILLVGGSIGLLTAVGSQELPSTLTGAVAGGHKRD</sequence>
<keyword evidence="5" id="KW-1185">Reference proteome</keyword>
<dbReference type="AlphaFoldDB" id="K5VT92"/>
<gene>
    <name evidence="4" type="ORF">PHACADRAFT_258774</name>
</gene>
<dbReference type="EMBL" id="JH930473">
    <property type="protein sequence ID" value="EKM54738.1"/>
    <property type="molecule type" value="Genomic_DNA"/>
</dbReference>
<keyword evidence="1" id="KW-0472">Membrane</keyword>
<accession>K5VT92</accession>
<dbReference type="GeneID" id="18917207"/>
<name>K5VT92_PHACS</name>
<evidence type="ECO:0000313" key="5">
    <source>
        <dbReference type="Proteomes" id="UP000008370"/>
    </source>
</evidence>
<feature type="signal peptide" evidence="2">
    <location>
        <begin position="1"/>
        <end position="19"/>
    </location>
</feature>
<dbReference type="Pfam" id="PF12955">
    <property type="entry name" value="Vps3844_C"/>
    <property type="match status" value="1"/>
</dbReference>
<dbReference type="GO" id="GO:0005783">
    <property type="term" value="C:endoplasmic reticulum"/>
    <property type="evidence" value="ECO:0007669"/>
    <property type="project" value="TreeGrafter"/>
</dbReference>
<dbReference type="Proteomes" id="UP000008370">
    <property type="component" value="Unassembled WGS sequence"/>
</dbReference>
<dbReference type="PANTHER" id="PTHR36853">
    <property type="entry name" value="EXPRESSED PROTEIN"/>
    <property type="match status" value="1"/>
</dbReference>
<feature type="domain" description="Vacuolar sorting protein Vps3844 C-terminal" evidence="3">
    <location>
        <begin position="268"/>
        <end position="364"/>
    </location>
</feature>
<dbReference type="InterPro" id="IPR024382">
    <property type="entry name" value="Vps3844_C"/>
</dbReference>
<keyword evidence="2" id="KW-0732">Signal</keyword>
<feature type="chain" id="PRO_5003888648" description="Vacuolar sorting protein Vps3844 C-terminal domain-containing protein" evidence="2">
    <location>
        <begin position="20"/>
        <end position="374"/>
    </location>
</feature>
<organism evidence="4 5">
    <name type="scientific">Phanerochaete carnosa (strain HHB-10118-sp)</name>
    <name type="common">White-rot fungus</name>
    <name type="synonym">Peniophora carnosa</name>
    <dbReference type="NCBI Taxonomy" id="650164"/>
    <lineage>
        <taxon>Eukaryota</taxon>
        <taxon>Fungi</taxon>
        <taxon>Dikarya</taxon>
        <taxon>Basidiomycota</taxon>
        <taxon>Agaricomycotina</taxon>
        <taxon>Agaricomycetes</taxon>
        <taxon>Polyporales</taxon>
        <taxon>Phanerochaetaceae</taxon>
        <taxon>Phanerochaete</taxon>
    </lineage>
</organism>
<dbReference type="PANTHER" id="PTHR36853:SF1">
    <property type="entry name" value="DUF3844 DOMAIN-CONTAINING PROTEIN"/>
    <property type="match status" value="1"/>
</dbReference>
<evidence type="ECO:0000259" key="3">
    <source>
        <dbReference type="Pfam" id="PF12955"/>
    </source>
</evidence>
<proteinExistence type="predicted"/>
<evidence type="ECO:0000256" key="2">
    <source>
        <dbReference type="SAM" id="SignalP"/>
    </source>
</evidence>
<keyword evidence="1" id="KW-1133">Transmembrane helix</keyword>